<reference evidence="1 2" key="1">
    <citation type="submission" date="2013-12" db="EMBL/GenBank/DDBJ databases">
        <title>Comparative genomics of Petrotoga isolates.</title>
        <authorList>
            <person name="Nesbo C.L."/>
            <person name="Charchuk R."/>
            <person name="Chow K."/>
        </authorList>
    </citation>
    <scope>NUCLEOTIDE SEQUENCE [LARGE SCALE GENOMIC DNA]</scope>
    <source>
        <strain evidence="1 2">DSM 13574</strain>
    </source>
</reference>
<dbReference type="RefSeq" id="WP_103066953.1">
    <property type="nucleotide sequence ID" value="NZ_AZRL01000012.1"/>
</dbReference>
<protein>
    <submittedName>
        <fullName evidence="1">Uncharacterized protein</fullName>
    </submittedName>
</protein>
<evidence type="ECO:0000313" key="2">
    <source>
        <dbReference type="Proteomes" id="UP000236434"/>
    </source>
</evidence>
<accession>A0A2K1P1B6</accession>
<dbReference type="Proteomes" id="UP000236434">
    <property type="component" value="Unassembled WGS sequence"/>
</dbReference>
<dbReference type="OrthoDB" id="47861at2"/>
<evidence type="ECO:0000313" key="1">
    <source>
        <dbReference type="EMBL" id="PNR96579.1"/>
    </source>
</evidence>
<dbReference type="AlphaFoldDB" id="A0A2K1P1B6"/>
<dbReference type="EMBL" id="AZRL01000012">
    <property type="protein sequence ID" value="PNR96579.1"/>
    <property type="molecule type" value="Genomic_DNA"/>
</dbReference>
<comment type="caution">
    <text evidence="1">The sequence shown here is derived from an EMBL/GenBank/DDBJ whole genome shotgun (WGS) entry which is preliminary data.</text>
</comment>
<proteinExistence type="predicted"/>
<sequence length="149" mass="18009">MIKLKYKGKKVCINHIDCFIKPFENEFQLRKIYFQEITDKKITFKKIHSSDKEYFLVIDTSDYKKSKRSLFFDTIIPVQSILLKKVLEFKEGRYVLGTDFYNYEFIKTKEFAFSGIIVDEKPIYFFDNQELKELAIKYLEDKRIVPIRI</sequence>
<name>A0A2K1P1B6_9BACT</name>
<organism evidence="1 2">
    <name type="scientific">Petrotoga olearia DSM 13574</name>
    <dbReference type="NCBI Taxonomy" id="1122955"/>
    <lineage>
        <taxon>Bacteria</taxon>
        <taxon>Thermotogati</taxon>
        <taxon>Thermotogota</taxon>
        <taxon>Thermotogae</taxon>
        <taxon>Petrotogales</taxon>
        <taxon>Petrotogaceae</taxon>
        <taxon>Petrotoga</taxon>
    </lineage>
</organism>
<gene>
    <name evidence="1" type="ORF">X929_05160</name>
</gene>